<dbReference type="PANTHER" id="PTHR45770">
    <property type="entry name" value="ATP-DEPENDENT 6-PHOSPHOFRUCTOKINASE 1"/>
    <property type="match status" value="1"/>
</dbReference>
<keyword evidence="3" id="KW-0808">Transferase</keyword>
<keyword evidence="2" id="KW-0021">Allosteric enzyme</keyword>
<dbReference type="GO" id="GO:0006002">
    <property type="term" value="P:fructose 6-phosphate metabolic process"/>
    <property type="evidence" value="ECO:0007669"/>
    <property type="project" value="InterPro"/>
</dbReference>
<evidence type="ECO:0000313" key="9">
    <source>
        <dbReference type="EMBL" id="KAF6170809.1"/>
    </source>
</evidence>
<evidence type="ECO:0000256" key="1">
    <source>
        <dbReference type="ARBA" id="ARBA00001946"/>
    </source>
</evidence>
<keyword evidence="10" id="KW-1185">Reference proteome</keyword>
<dbReference type="EMBL" id="JACGCM010000560">
    <property type="protein sequence ID" value="KAF6170809.1"/>
    <property type="molecule type" value="Genomic_DNA"/>
</dbReference>
<proteinExistence type="predicted"/>
<dbReference type="Gene3D" id="3.40.50.460">
    <property type="entry name" value="Phosphofructokinase domain"/>
    <property type="match status" value="1"/>
</dbReference>
<dbReference type="UniPathway" id="UPA00109">
    <property type="reaction ID" value="UER00182"/>
</dbReference>
<evidence type="ECO:0000256" key="2">
    <source>
        <dbReference type="ARBA" id="ARBA00022533"/>
    </source>
</evidence>
<evidence type="ECO:0000256" key="6">
    <source>
        <dbReference type="ARBA" id="ARBA00022842"/>
    </source>
</evidence>
<dbReference type="OrthoDB" id="537915at2759"/>
<accession>A0A7J7NUH1</accession>
<comment type="cofactor">
    <cofactor evidence="1">
        <name>Mg(2+)</name>
        <dbReference type="ChEBI" id="CHEBI:18420"/>
    </cofactor>
</comment>
<evidence type="ECO:0000256" key="3">
    <source>
        <dbReference type="ARBA" id="ARBA00022679"/>
    </source>
</evidence>
<dbReference type="InterPro" id="IPR022953">
    <property type="entry name" value="ATP_PFK"/>
</dbReference>
<dbReference type="GO" id="GO:0046872">
    <property type="term" value="F:metal ion binding"/>
    <property type="evidence" value="ECO:0007669"/>
    <property type="project" value="UniProtKB-KW"/>
</dbReference>
<dbReference type="PRINTS" id="PR00476">
    <property type="entry name" value="PHFRCTKINASE"/>
</dbReference>
<dbReference type="AlphaFoldDB" id="A0A7J7NUH1"/>
<dbReference type="InterPro" id="IPR050929">
    <property type="entry name" value="PFKA"/>
</dbReference>
<sequence length="619" mass="69579">MLAIECFRLKSLKINGINQVYIIGGDGTQKGASIIYKEVKKRGLQVLVAEIPKKIDNDIAVIDKSFGFDTAIEEAQMAINGAHVEVESFENGVGIVKLMGRYNGFIVMYATLANRDVDCCLIPESPFYLEGPGGHFEFIDQRLKENGHMVIMLAEGTGQEHVAERMDVVGVKDASGNKLLLDVGLWISQEIKDHFSKNQKMAINIKYIDRTNIVRAIPSNASDNILLRTFCNFRGRGGGEDDAEEEKVEEEEGKRYGEAPETSKILIFKLKYGVPDDIRMEVYHYEMMDQLVQLDNILIHRGQIKKRLKLPLRVYQKKFMPLEVDRKCKVQEKLYNILNNYYGQIDSLVADHEKVEGLFQEAGIKGTRTKGADIPLIDGKMFAKNRRATKSSLPPENPILSGYTTDTTAEKEAILSGSFAKNKRKRAANPSGVPVPLAKRSSRRCLIKKEEKAEATGMQSLPPKSTKIKKFLLDAKPQMPGGKSLANDLLVSKNIEKELTAKKEELEEMPEKMKRGAAKEREVAIAGTKKMCLGEKRKEIDQLKADLTKERDEALARDFRRMKAFGVEFREREKRKDFYEGLAAAARAIFSDSDVEEEVPKVPTPAVPEEVLDDLTPCQ</sequence>
<dbReference type="SUPFAM" id="SSF53784">
    <property type="entry name" value="Phosphofructokinase"/>
    <property type="match status" value="1"/>
</dbReference>
<evidence type="ECO:0000259" key="8">
    <source>
        <dbReference type="Pfam" id="PF00365"/>
    </source>
</evidence>
<feature type="region of interest" description="Disordered" evidence="7">
    <location>
        <begin position="594"/>
        <end position="619"/>
    </location>
</feature>
<gene>
    <name evidence="9" type="ORF">GIB67_015761</name>
</gene>
<evidence type="ECO:0000256" key="7">
    <source>
        <dbReference type="SAM" id="MobiDB-lite"/>
    </source>
</evidence>
<evidence type="ECO:0000256" key="5">
    <source>
        <dbReference type="ARBA" id="ARBA00022777"/>
    </source>
</evidence>
<dbReference type="InterPro" id="IPR000023">
    <property type="entry name" value="Phosphofructokinase_dom"/>
</dbReference>
<keyword evidence="5" id="KW-0418">Kinase</keyword>
<dbReference type="GO" id="GO:0003872">
    <property type="term" value="F:6-phosphofructokinase activity"/>
    <property type="evidence" value="ECO:0007669"/>
    <property type="project" value="InterPro"/>
</dbReference>
<keyword evidence="6" id="KW-0460">Magnesium</keyword>
<organism evidence="9 10">
    <name type="scientific">Kingdonia uniflora</name>
    <dbReference type="NCBI Taxonomy" id="39325"/>
    <lineage>
        <taxon>Eukaryota</taxon>
        <taxon>Viridiplantae</taxon>
        <taxon>Streptophyta</taxon>
        <taxon>Embryophyta</taxon>
        <taxon>Tracheophyta</taxon>
        <taxon>Spermatophyta</taxon>
        <taxon>Magnoliopsida</taxon>
        <taxon>Ranunculales</taxon>
        <taxon>Circaeasteraceae</taxon>
        <taxon>Kingdonia</taxon>
    </lineage>
</organism>
<comment type="caution">
    <text evidence="9">The sequence shown here is derived from an EMBL/GenBank/DDBJ whole genome shotgun (WGS) entry which is preliminary data.</text>
</comment>
<dbReference type="Proteomes" id="UP000541444">
    <property type="component" value="Unassembled WGS sequence"/>
</dbReference>
<keyword evidence="4" id="KW-0479">Metal-binding</keyword>
<dbReference type="Pfam" id="PF00365">
    <property type="entry name" value="PFK"/>
    <property type="match status" value="1"/>
</dbReference>
<protein>
    <recommendedName>
        <fullName evidence="8">Phosphofructokinase domain-containing protein</fullName>
    </recommendedName>
</protein>
<dbReference type="InterPro" id="IPR035966">
    <property type="entry name" value="PKF_sf"/>
</dbReference>
<evidence type="ECO:0000256" key="4">
    <source>
        <dbReference type="ARBA" id="ARBA00022723"/>
    </source>
</evidence>
<name>A0A7J7NUH1_9MAGN</name>
<evidence type="ECO:0000313" key="10">
    <source>
        <dbReference type="Proteomes" id="UP000541444"/>
    </source>
</evidence>
<feature type="domain" description="Phosphofructokinase" evidence="8">
    <location>
        <begin position="10"/>
        <end position="227"/>
    </location>
</feature>
<reference evidence="9 10" key="1">
    <citation type="journal article" date="2020" name="IScience">
        <title>Genome Sequencing of the Endangered Kingdonia uniflora (Circaeasteraceae, Ranunculales) Reveals Potential Mechanisms of Evolutionary Specialization.</title>
        <authorList>
            <person name="Sun Y."/>
            <person name="Deng T."/>
            <person name="Zhang A."/>
            <person name="Moore M.J."/>
            <person name="Landis J.B."/>
            <person name="Lin N."/>
            <person name="Zhang H."/>
            <person name="Zhang X."/>
            <person name="Huang J."/>
            <person name="Zhang X."/>
            <person name="Sun H."/>
            <person name="Wang H."/>
        </authorList>
    </citation>
    <scope>NUCLEOTIDE SEQUENCE [LARGE SCALE GENOMIC DNA]</scope>
    <source>
        <strain evidence="9">TB1705</strain>
        <tissue evidence="9">Leaf</tissue>
    </source>
</reference>